<keyword evidence="1" id="KW-0808">Transferase</keyword>
<dbReference type="Gene3D" id="3.40.630.30">
    <property type="match status" value="1"/>
</dbReference>
<sequence length="222" mass="23594">MSTPDLHLHTLFLLDSAGRILGTREPDPEPGPKFALIRGRTGCAWAVRADVPQGIAEELEGLAGAEPPVTDFRDAPVHTERYGTLVGGEVYAGPAFSFPKTVEQPDTTVYVNALPLFARHFSGWTAAEIPGRSPIVAVVEDGHAVSVCFCARRSKKAAEAGLETAEAFRGRGFGPQVTAAWALAVRASGRVPFYSTSWENGASLAVARKLGLEVYACGWSLG</sequence>
<protein>
    <submittedName>
        <fullName evidence="1">GNAT family N-acetyltransferase</fullName>
    </submittedName>
</protein>
<evidence type="ECO:0000313" key="1">
    <source>
        <dbReference type="EMBL" id="MYH62220.1"/>
    </source>
</evidence>
<accession>A0A6B1G176</accession>
<reference evidence="1" key="1">
    <citation type="submission" date="2019-09" db="EMBL/GenBank/DDBJ databases">
        <title>Characterisation of the sponge microbiome using genome-centric metagenomics.</title>
        <authorList>
            <person name="Engelberts J.P."/>
            <person name="Robbins S.J."/>
            <person name="De Goeij J.M."/>
            <person name="Aranda M."/>
            <person name="Bell S.C."/>
            <person name="Webster N.S."/>
        </authorList>
    </citation>
    <scope>NUCLEOTIDE SEQUENCE</scope>
    <source>
        <strain evidence="1">SB0675_bin_29</strain>
    </source>
</reference>
<comment type="caution">
    <text evidence="1">The sequence shown here is derived from an EMBL/GenBank/DDBJ whole genome shotgun (WGS) entry which is preliminary data.</text>
</comment>
<dbReference type="InterPro" id="IPR016181">
    <property type="entry name" value="Acyl_CoA_acyltransferase"/>
</dbReference>
<dbReference type="Pfam" id="PF12746">
    <property type="entry name" value="GNAT_acetyltran"/>
    <property type="match status" value="1"/>
</dbReference>
<dbReference type="GO" id="GO:0016740">
    <property type="term" value="F:transferase activity"/>
    <property type="evidence" value="ECO:0007669"/>
    <property type="project" value="UniProtKB-KW"/>
</dbReference>
<dbReference type="SUPFAM" id="SSF55729">
    <property type="entry name" value="Acyl-CoA N-acyltransferases (Nat)"/>
    <property type="match status" value="1"/>
</dbReference>
<dbReference type="InterPro" id="IPR027365">
    <property type="entry name" value="GNAT_acetyltra_YdfB-like"/>
</dbReference>
<gene>
    <name evidence="1" type="ORF">F4148_10820</name>
</gene>
<organism evidence="1">
    <name type="scientific">Caldilineaceae bacterium SB0675_bin_29</name>
    <dbReference type="NCBI Taxonomy" id="2605266"/>
    <lineage>
        <taxon>Bacteria</taxon>
        <taxon>Bacillati</taxon>
        <taxon>Chloroflexota</taxon>
        <taxon>Caldilineae</taxon>
        <taxon>Caldilineales</taxon>
        <taxon>Caldilineaceae</taxon>
    </lineage>
</organism>
<dbReference type="AlphaFoldDB" id="A0A6B1G176"/>
<dbReference type="EMBL" id="VYDA01000389">
    <property type="protein sequence ID" value="MYH62220.1"/>
    <property type="molecule type" value="Genomic_DNA"/>
</dbReference>
<proteinExistence type="predicted"/>
<name>A0A6B1G176_9CHLR</name>